<dbReference type="AlphaFoldDB" id="A0A7J6QEA3"/>
<gene>
    <name evidence="2" type="ORF">FOZ62_021762</name>
</gene>
<dbReference type="EMBL" id="JABANM010030366">
    <property type="protein sequence ID" value="KAF4706381.1"/>
    <property type="molecule type" value="Genomic_DNA"/>
</dbReference>
<feature type="chain" id="PRO_5029467524" evidence="1">
    <location>
        <begin position="23"/>
        <end position="161"/>
    </location>
</feature>
<comment type="caution">
    <text evidence="2">The sequence shown here is derived from an EMBL/GenBank/DDBJ whole genome shotgun (WGS) entry which is preliminary data.</text>
</comment>
<name>A0A7J6QEA3_PEROL</name>
<protein>
    <submittedName>
        <fullName evidence="2">Uncharacterized protein</fullName>
    </submittedName>
</protein>
<evidence type="ECO:0000256" key="1">
    <source>
        <dbReference type="SAM" id="SignalP"/>
    </source>
</evidence>
<proteinExistence type="predicted"/>
<organism evidence="2 3">
    <name type="scientific">Perkinsus olseni</name>
    <name type="common">Perkinsus atlanticus</name>
    <dbReference type="NCBI Taxonomy" id="32597"/>
    <lineage>
        <taxon>Eukaryota</taxon>
        <taxon>Sar</taxon>
        <taxon>Alveolata</taxon>
        <taxon>Perkinsozoa</taxon>
        <taxon>Perkinsea</taxon>
        <taxon>Perkinsida</taxon>
        <taxon>Perkinsidae</taxon>
        <taxon>Perkinsus</taxon>
    </lineage>
</organism>
<accession>A0A7J6QEA3</accession>
<evidence type="ECO:0000313" key="3">
    <source>
        <dbReference type="Proteomes" id="UP000574390"/>
    </source>
</evidence>
<reference evidence="2 3" key="1">
    <citation type="submission" date="2020-04" db="EMBL/GenBank/DDBJ databases">
        <title>Perkinsus olseni comparative genomics.</title>
        <authorList>
            <person name="Bogema D.R."/>
        </authorList>
    </citation>
    <scope>NUCLEOTIDE SEQUENCE [LARGE SCALE GENOMIC DNA]</scope>
    <source>
        <strain evidence="2">ATCC PRA-205</strain>
    </source>
</reference>
<evidence type="ECO:0000313" key="2">
    <source>
        <dbReference type="EMBL" id="KAF4706381.1"/>
    </source>
</evidence>
<feature type="non-terminal residue" evidence="2">
    <location>
        <position position="161"/>
    </location>
</feature>
<dbReference type="Proteomes" id="UP000574390">
    <property type="component" value="Unassembled WGS sequence"/>
</dbReference>
<keyword evidence="1" id="KW-0732">Signal</keyword>
<sequence length="161" mass="17374">MFTTSRIRTMIHLLLPLSVSVAEMTLPAAASAGIHLTSGLYVGKATEVTKACWPGMARIHLLYEQTTEAGRVSTLSITQENGRSSCIASGKALAYPTSVFMTDRSSGTCFFINSKHSYPGGTRKPVPFPARIPFCTKDGNLTAFLDAREDGNGRVYHVDCP</sequence>
<feature type="signal peptide" evidence="1">
    <location>
        <begin position="1"/>
        <end position="22"/>
    </location>
</feature>